<feature type="region of interest" description="Disordered" evidence="1">
    <location>
        <begin position="1"/>
        <end position="29"/>
    </location>
</feature>
<dbReference type="EMBL" id="CAAALY010252485">
    <property type="protein sequence ID" value="VEL36534.1"/>
    <property type="molecule type" value="Genomic_DNA"/>
</dbReference>
<evidence type="ECO:0000256" key="1">
    <source>
        <dbReference type="SAM" id="MobiDB-lite"/>
    </source>
</evidence>
<dbReference type="Proteomes" id="UP000784294">
    <property type="component" value="Unassembled WGS sequence"/>
</dbReference>
<reference evidence="2" key="1">
    <citation type="submission" date="2018-11" db="EMBL/GenBank/DDBJ databases">
        <authorList>
            <consortium name="Pathogen Informatics"/>
        </authorList>
    </citation>
    <scope>NUCLEOTIDE SEQUENCE</scope>
</reference>
<organism evidence="2 3">
    <name type="scientific">Protopolystoma xenopodis</name>
    <dbReference type="NCBI Taxonomy" id="117903"/>
    <lineage>
        <taxon>Eukaryota</taxon>
        <taxon>Metazoa</taxon>
        <taxon>Spiralia</taxon>
        <taxon>Lophotrochozoa</taxon>
        <taxon>Platyhelminthes</taxon>
        <taxon>Monogenea</taxon>
        <taxon>Polyopisthocotylea</taxon>
        <taxon>Polystomatidea</taxon>
        <taxon>Polystomatidae</taxon>
        <taxon>Protopolystoma</taxon>
    </lineage>
</organism>
<feature type="compositionally biased region" description="Polar residues" evidence="1">
    <location>
        <begin position="55"/>
        <end position="76"/>
    </location>
</feature>
<evidence type="ECO:0000313" key="2">
    <source>
        <dbReference type="EMBL" id="VEL36534.1"/>
    </source>
</evidence>
<name>A0A448XH36_9PLAT</name>
<protein>
    <submittedName>
        <fullName evidence="2">Uncharacterized protein</fullName>
    </submittedName>
</protein>
<proteinExistence type="predicted"/>
<sequence>MAKLTNDADYDDGEIFENVSSPLSEAGKHDNYYGRRLWTRSSGLVKLDASQEAQPTLVLQPTPTRVESSSTRSLQAKSHGKSMVTSRQASDRGAASLRSSNKSSARLPELREHLENKALMTCFRSWVSDCCRPENLPITVVESPSELLCQLQLLLEANSFLCLPEADDSPEKLQKRCNRAEAIYRY</sequence>
<feature type="region of interest" description="Disordered" evidence="1">
    <location>
        <begin position="55"/>
        <end position="108"/>
    </location>
</feature>
<dbReference type="AlphaFoldDB" id="A0A448XH36"/>
<comment type="caution">
    <text evidence="2">The sequence shown here is derived from an EMBL/GenBank/DDBJ whole genome shotgun (WGS) entry which is preliminary data.</text>
</comment>
<gene>
    <name evidence="2" type="ORF">PXEA_LOCUS29974</name>
</gene>
<keyword evidence="3" id="KW-1185">Reference proteome</keyword>
<accession>A0A448XH36</accession>
<evidence type="ECO:0000313" key="3">
    <source>
        <dbReference type="Proteomes" id="UP000784294"/>
    </source>
</evidence>